<proteinExistence type="predicted"/>
<reference evidence="2" key="2">
    <citation type="submission" date="2020-12" db="EMBL/GenBank/DDBJ databases">
        <authorList>
            <person name="Kanost M."/>
        </authorList>
    </citation>
    <scope>NUCLEOTIDE SEQUENCE</scope>
</reference>
<dbReference type="Pfam" id="PF14924">
    <property type="entry name" value="MAP10_N"/>
    <property type="match status" value="1"/>
</dbReference>
<reference evidence="2" key="1">
    <citation type="journal article" date="2016" name="Insect Biochem. Mol. Biol.">
        <title>Multifaceted biological insights from a draft genome sequence of the tobacco hornworm moth, Manduca sexta.</title>
        <authorList>
            <person name="Kanost M.R."/>
            <person name="Arrese E.L."/>
            <person name="Cao X."/>
            <person name="Chen Y.R."/>
            <person name="Chellapilla S."/>
            <person name="Goldsmith M.R."/>
            <person name="Grosse-Wilde E."/>
            <person name="Heckel D.G."/>
            <person name="Herndon N."/>
            <person name="Jiang H."/>
            <person name="Papanicolaou A."/>
            <person name="Qu J."/>
            <person name="Soulages J.L."/>
            <person name="Vogel H."/>
            <person name="Walters J."/>
            <person name="Waterhouse R.M."/>
            <person name="Ahn S.J."/>
            <person name="Almeida F.C."/>
            <person name="An C."/>
            <person name="Aqrawi P."/>
            <person name="Bretschneider A."/>
            <person name="Bryant W.B."/>
            <person name="Bucks S."/>
            <person name="Chao H."/>
            <person name="Chevignon G."/>
            <person name="Christen J.M."/>
            <person name="Clarke D.F."/>
            <person name="Dittmer N.T."/>
            <person name="Ferguson L.C.F."/>
            <person name="Garavelou S."/>
            <person name="Gordon K.H.J."/>
            <person name="Gunaratna R.T."/>
            <person name="Han Y."/>
            <person name="Hauser F."/>
            <person name="He Y."/>
            <person name="Heidel-Fischer H."/>
            <person name="Hirsh A."/>
            <person name="Hu Y."/>
            <person name="Jiang H."/>
            <person name="Kalra D."/>
            <person name="Klinner C."/>
            <person name="Konig C."/>
            <person name="Kovar C."/>
            <person name="Kroll A.R."/>
            <person name="Kuwar S.S."/>
            <person name="Lee S.L."/>
            <person name="Lehman R."/>
            <person name="Li K."/>
            <person name="Li Z."/>
            <person name="Liang H."/>
            <person name="Lovelace S."/>
            <person name="Lu Z."/>
            <person name="Mansfield J.H."/>
            <person name="McCulloch K.J."/>
            <person name="Mathew T."/>
            <person name="Morton B."/>
            <person name="Muzny D.M."/>
            <person name="Neunemann D."/>
            <person name="Ongeri F."/>
            <person name="Pauchet Y."/>
            <person name="Pu L.L."/>
            <person name="Pyrousis I."/>
            <person name="Rao X.J."/>
            <person name="Redding A."/>
            <person name="Roesel C."/>
            <person name="Sanchez-Gracia A."/>
            <person name="Schaack S."/>
            <person name="Shukla A."/>
            <person name="Tetreau G."/>
            <person name="Wang Y."/>
            <person name="Xiong G.H."/>
            <person name="Traut W."/>
            <person name="Walsh T.K."/>
            <person name="Worley K.C."/>
            <person name="Wu D."/>
            <person name="Wu W."/>
            <person name="Wu Y.Q."/>
            <person name="Zhang X."/>
            <person name="Zou Z."/>
            <person name="Zucker H."/>
            <person name="Briscoe A.D."/>
            <person name="Burmester T."/>
            <person name="Clem R.J."/>
            <person name="Feyereisen R."/>
            <person name="Grimmelikhuijzen C.J.P."/>
            <person name="Hamodrakas S.J."/>
            <person name="Hansson B.S."/>
            <person name="Huguet E."/>
            <person name="Jermiin L.S."/>
            <person name="Lan Q."/>
            <person name="Lehman H.K."/>
            <person name="Lorenzen M."/>
            <person name="Merzendorfer H."/>
            <person name="Michalopoulos I."/>
            <person name="Morton D.B."/>
            <person name="Muthukrishnan S."/>
            <person name="Oakeshott J.G."/>
            <person name="Palmer W."/>
            <person name="Park Y."/>
            <person name="Passarelli A.L."/>
            <person name="Rozas J."/>
            <person name="Schwartz L.M."/>
            <person name="Smith W."/>
            <person name="Southgate A."/>
            <person name="Vilcinskas A."/>
            <person name="Vogt R."/>
            <person name="Wang P."/>
            <person name="Werren J."/>
            <person name="Yu X.Q."/>
            <person name="Zhou J.J."/>
            <person name="Brown S.J."/>
            <person name="Scherer S.E."/>
            <person name="Richards S."/>
            <person name="Blissard G.W."/>
        </authorList>
    </citation>
    <scope>NUCLEOTIDE SEQUENCE</scope>
</reference>
<comment type="caution">
    <text evidence="2">The sequence shown here is derived from an EMBL/GenBank/DDBJ whole genome shotgun (WGS) entry which is preliminary data.</text>
</comment>
<feature type="compositionally biased region" description="Basic residues" evidence="1">
    <location>
        <begin position="154"/>
        <end position="167"/>
    </location>
</feature>
<sequence length="466" mass="52822">MLIYKIVLVARLSKAQVCKILLIFFIFARQEDPTAPDVSVMEQIFMIEVFVKKIILKIEPPEKDEFELKQEAEEKKREAEALAAAEAANKGKKGGKGGKEKKGKKGKEPPMPSEEEMKFMQTCTLQMNCLPVFDFYVAHDNFIAPEPPPPPTKGKAKPAPKKGKGKVMPKKIVLPSEPLPQPPYFGVGNSVMFLSRPSKLEEVLRKTPIYITVWNRDQEMNCVGFCVVEWHESFFESLQRAAQLNPVNMDQAEYRDTSKQEMVTNTVELTRPLQCEEDLKPSGEIEFFLRLTCLGNRVVSYFINLPEMERLPGRKYLSDDLKLKDVEVVRHWEGTTIDSVPPVAYFFGAPDITREPVRAVEEPTVYEDFTAPFTDSELAILSMGFPKGPCGGTNCPKRMDYRGSQHQFIHGEVIQGKYEHGSFVNKRDVHGPCGRLDCPLAKKVRAYLCSEGSYKPCVKPCCKDYY</sequence>
<evidence type="ECO:0000313" key="3">
    <source>
        <dbReference type="Proteomes" id="UP000791440"/>
    </source>
</evidence>
<feature type="compositionally biased region" description="Basic residues" evidence="1">
    <location>
        <begin position="90"/>
        <end position="105"/>
    </location>
</feature>
<evidence type="ECO:0000313" key="2">
    <source>
        <dbReference type="EMBL" id="KAG6443543.1"/>
    </source>
</evidence>
<keyword evidence="3" id="KW-1185">Reference proteome</keyword>
<dbReference type="EMBL" id="JH668303">
    <property type="protein sequence ID" value="KAG6443543.1"/>
    <property type="molecule type" value="Genomic_DNA"/>
</dbReference>
<organism evidence="2 3">
    <name type="scientific">Manduca sexta</name>
    <name type="common">Tobacco hawkmoth</name>
    <name type="synonym">Tobacco hornworm</name>
    <dbReference type="NCBI Taxonomy" id="7130"/>
    <lineage>
        <taxon>Eukaryota</taxon>
        <taxon>Metazoa</taxon>
        <taxon>Ecdysozoa</taxon>
        <taxon>Arthropoda</taxon>
        <taxon>Hexapoda</taxon>
        <taxon>Insecta</taxon>
        <taxon>Pterygota</taxon>
        <taxon>Neoptera</taxon>
        <taxon>Endopterygota</taxon>
        <taxon>Lepidoptera</taxon>
        <taxon>Glossata</taxon>
        <taxon>Ditrysia</taxon>
        <taxon>Bombycoidea</taxon>
        <taxon>Sphingidae</taxon>
        <taxon>Sphinginae</taxon>
        <taxon>Sphingini</taxon>
        <taxon>Manduca</taxon>
    </lineage>
</organism>
<name>A0A921YQH8_MANSE</name>
<dbReference type="Proteomes" id="UP000791440">
    <property type="component" value="Unassembled WGS sequence"/>
</dbReference>
<accession>A0A921YQH8</accession>
<protein>
    <submittedName>
        <fullName evidence="2">Uncharacterized protein</fullName>
    </submittedName>
</protein>
<dbReference type="AlphaFoldDB" id="A0A921YQH8"/>
<feature type="region of interest" description="Disordered" evidence="1">
    <location>
        <begin position="77"/>
        <end position="114"/>
    </location>
</feature>
<gene>
    <name evidence="2" type="ORF">O3G_MSEX002888</name>
</gene>
<evidence type="ECO:0000256" key="1">
    <source>
        <dbReference type="SAM" id="MobiDB-lite"/>
    </source>
</evidence>
<feature type="region of interest" description="Disordered" evidence="1">
    <location>
        <begin position="144"/>
        <end position="167"/>
    </location>
</feature>